<proteinExistence type="inferred from homology"/>
<keyword evidence="6" id="KW-0233">DNA recombination</keyword>
<evidence type="ECO:0000256" key="5">
    <source>
        <dbReference type="ARBA" id="ARBA00023163"/>
    </source>
</evidence>
<dbReference type="Pfam" id="PF00589">
    <property type="entry name" value="Phage_integrase"/>
    <property type="match status" value="1"/>
</dbReference>
<keyword evidence="5" id="KW-0804">Transcription</keyword>
<dbReference type="GO" id="GO:0006310">
    <property type="term" value="P:DNA recombination"/>
    <property type="evidence" value="ECO:0007669"/>
    <property type="project" value="UniProtKB-KW"/>
</dbReference>
<evidence type="ECO:0000256" key="6">
    <source>
        <dbReference type="ARBA" id="ARBA00023172"/>
    </source>
</evidence>
<dbReference type="SUPFAM" id="SSF56349">
    <property type="entry name" value="DNA breaking-rejoining enzymes"/>
    <property type="match status" value="1"/>
</dbReference>
<evidence type="ECO:0000256" key="1">
    <source>
        <dbReference type="ARBA" id="ARBA00008857"/>
    </source>
</evidence>
<dbReference type="InterPro" id="IPR050090">
    <property type="entry name" value="Tyrosine_recombinase_XerCD"/>
</dbReference>
<reference evidence="8 9" key="1">
    <citation type="journal article" date="2017" name="Arch. Microbiol.">
        <title>Mariprofundus micogutta sp. nov., a novel iron-oxidizing zetaproteobacterium isolated from a deep-sea hydrothermal field at the Bayonnaise knoll of the Izu-Ogasawara arc, and a description of Mariprofundales ord. nov. and Zetaproteobacteria classis nov.</title>
        <authorList>
            <person name="Makita H."/>
            <person name="Tanaka E."/>
            <person name="Mitsunobu S."/>
            <person name="Miyazaki M."/>
            <person name="Nunoura T."/>
            <person name="Uematsu K."/>
            <person name="Takaki Y."/>
            <person name="Nishi S."/>
            <person name="Shimamura S."/>
            <person name="Takai K."/>
        </authorList>
    </citation>
    <scope>NUCLEOTIDE SEQUENCE [LARGE SCALE GENOMIC DNA]</scope>
    <source>
        <strain evidence="8 9">ET2</strain>
    </source>
</reference>
<dbReference type="InterPro" id="IPR011010">
    <property type="entry name" value="DNA_brk_join_enz"/>
</dbReference>
<dbReference type="AlphaFoldDB" id="A0A1L8CRA5"/>
<comment type="similarity">
    <text evidence="1">Belongs to the 'phage' integrase family.</text>
</comment>
<gene>
    <name evidence="8" type="ORF">MMIC_P2445</name>
</gene>
<dbReference type="InterPro" id="IPR002104">
    <property type="entry name" value="Integrase_catalytic"/>
</dbReference>
<dbReference type="EMBL" id="BDFD01000037">
    <property type="protein sequence ID" value="GAV21456.1"/>
    <property type="molecule type" value="Genomic_DNA"/>
</dbReference>
<evidence type="ECO:0000256" key="2">
    <source>
        <dbReference type="ARBA" id="ARBA00022558"/>
    </source>
</evidence>
<dbReference type="RefSeq" id="WP_072660745.1">
    <property type="nucleotide sequence ID" value="NZ_BDFD01000037.1"/>
</dbReference>
<keyword evidence="2" id="KW-1029">Fimbrium biogenesis</keyword>
<dbReference type="Proteomes" id="UP000231632">
    <property type="component" value="Unassembled WGS sequence"/>
</dbReference>
<dbReference type="GO" id="GO:0015074">
    <property type="term" value="P:DNA integration"/>
    <property type="evidence" value="ECO:0007669"/>
    <property type="project" value="UniProtKB-KW"/>
</dbReference>
<organism evidence="8 9">
    <name type="scientific">Mariprofundus micogutta</name>
    <dbReference type="NCBI Taxonomy" id="1921010"/>
    <lineage>
        <taxon>Bacteria</taxon>
        <taxon>Pseudomonadati</taxon>
        <taxon>Pseudomonadota</taxon>
        <taxon>Candidatius Mariprofundia</taxon>
        <taxon>Mariprofundales</taxon>
        <taxon>Mariprofundaceae</taxon>
        <taxon>Mariprofundus</taxon>
    </lineage>
</organism>
<keyword evidence="3" id="KW-0229">DNA integration</keyword>
<evidence type="ECO:0000256" key="4">
    <source>
        <dbReference type="ARBA" id="ARBA00023015"/>
    </source>
</evidence>
<evidence type="ECO:0000256" key="3">
    <source>
        <dbReference type="ARBA" id="ARBA00022908"/>
    </source>
</evidence>
<comment type="caution">
    <text evidence="8">The sequence shown here is derived from an EMBL/GenBank/DDBJ whole genome shotgun (WGS) entry which is preliminary data.</text>
</comment>
<feature type="domain" description="Tyr recombinase" evidence="7">
    <location>
        <begin position="1"/>
        <end position="179"/>
    </location>
</feature>
<accession>A0A1L8CRA5</accession>
<protein>
    <submittedName>
        <fullName evidence="8">Type 1 fimbriae regulatory protein FimE</fullName>
    </submittedName>
</protein>
<evidence type="ECO:0000259" key="7">
    <source>
        <dbReference type="PROSITE" id="PS51898"/>
    </source>
</evidence>
<dbReference type="GO" id="GO:0003677">
    <property type="term" value="F:DNA binding"/>
    <property type="evidence" value="ECO:0007669"/>
    <property type="project" value="InterPro"/>
</dbReference>
<keyword evidence="9" id="KW-1185">Reference proteome</keyword>
<dbReference type="PANTHER" id="PTHR30349">
    <property type="entry name" value="PHAGE INTEGRASE-RELATED"/>
    <property type="match status" value="1"/>
</dbReference>
<dbReference type="InterPro" id="IPR013762">
    <property type="entry name" value="Integrase-like_cat_sf"/>
</dbReference>
<dbReference type="PROSITE" id="PS51898">
    <property type="entry name" value="TYR_RECOMBINASE"/>
    <property type="match status" value="1"/>
</dbReference>
<evidence type="ECO:0000313" key="9">
    <source>
        <dbReference type="Proteomes" id="UP000231632"/>
    </source>
</evidence>
<sequence length="179" mass="21142">MRDYLFPDEIERLIATVKKSPRHGIRNNLMILLTYRHGLRISELVDLRLSDIDLQSGRINCRRLKGSLQNIHPLEGDELRLIKRWLRIRSNPSSEYLFISERGTPITRQAAWRIFKEAGEKAKLEINVRPHMLKHSCGYYLADKGCDTRLIQEYLGHKNIQNTVRYTQTNAKRFEGLWR</sequence>
<dbReference type="PANTHER" id="PTHR30349:SF62">
    <property type="entry name" value="TYPE 1 FIMBRIAE REGULATORY PROTEIN FIMB-RELATED"/>
    <property type="match status" value="1"/>
</dbReference>
<evidence type="ECO:0000313" key="8">
    <source>
        <dbReference type="EMBL" id="GAV21456.1"/>
    </source>
</evidence>
<keyword evidence="4" id="KW-0805">Transcription regulation</keyword>
<dbReference type="OrthoDB" id="9801717at2"/>
<dbReference type="Gene3D" id="1.10.443.10">
    <property type="entry name" value="Intergrase catalytic core"/>
    <property type="match status" value="1"/>
</dbReference>
<name>A0A1L8CRA5_9PROT</name>
<dbReference type="STRING" id="1921010.MMIC_P2445"/>